<keyword evidence="2 5" id="KW-0812">Transmembrane</keyword>
<dbReference type="GO" id="GO:0046583">
    <property type="term" value="F:monoatomic cation efflux transmembrane transporter activity"/>
    <property type="evidence" value="ECO:0007669"/>
    <property type="project" value="TreeGrafter"/>
</dbReference>
<feature type="transmembrane region" description="Helical" evidence="5">
    <location>
        <begin position="177"/>
        <end position="200"/>
    </location>
</feature>
<dbReference type="GO" id="GO:0005886">
    <property type="term" value="C:plasma membrane"/>
    <property type="evidence" value="ECO:0007669"/>
    <property type="project" value="TreeGrafter"/>
</dbReference>
<accession>A0A2G1QLH5</accession>
<reference evidence="6 7" key="1">
    <citation type="submission" date="2017-10" db="EMBL/GenBank/DDBJ databases">
        <title>Sedimentibacterium mangrovi gen. nov., sp. nov., a novel member of family Phyllobacteriacea isolated from mangrove sediment.</title>
        <authorList>
            <person name="Liao H."/>
            <person name="Tian Y."/>
        </authorList>
    </citation>
    <scope>NUCLEOTIDE SEQUENCE [LARGE SCALE GENOMIC DNA]</scope>
    <source>
        <strain evidence="6 7">X9-2-2</strain>
    </source>
</reference>
<dbReference type="CDD" id="cd09323">
    <property type="entry name" value="TDT_SLAC1_like"/>
    <property type="match status" value="1"/>
</dbReference>
<sequence>MSDIAAGAPADHSPSRLEHVPVGLFAVVMGLAGLTLATMRLEHVSDAHTVAPMLLLGLTSLVFLAVAALYLAKAVRHPIAVRADWNHPVRLAFFPAASISLILIATALTPMHDRWGEIFWATGTALQLVLTLAVVSAWIGDRRFEAAHLNPAWFIPAVGNILVPIAGMRLGHVEISWFFFSVGILFWIVLATLVFNRLIFHAPLPERLMPTLMILIAPPAVGFVSWIGLTGGIDPFARVLYYSGVLFALIFATQLGKVRRLPFMITWWAYSFPMAALTISTLAYGQAIGSAGLLLAGKILYGLLVAVIVMLLARTGVAMSRGQICKPE</sequence>
<evidence type="ECO:0000256" key="2">
    <source>
        <dbReference type="ARBA" id="ARBA00022692"/>
    </source>
</evidence>
<dbReference type="OrthoDB" id="958273at2"/>
<comment type="caution">
    <text evidence="6">The sequence shown here is derived from an EMBL/GenBank/DDBJ whole genome shotgun (WGS) entry which is preliminary data.</text>
</comment>
<feature type="transmembrane region" description="Helical" evidence="5">
    <location>
        <begin position="118"/>
        <end position="140"/>
    </location>
</feature>
<dbReference type="InterPro" id="IPR038665">
    <property type="entry name" value="Voltage-dep_anion_channel_sf"/>
</dbReference>
<dbReference type="PANTHER" id="PTHR37955:SF1">
    <property type="entry name" value="DEP DOMAIN-CONTAINING PROTEIN"/>
    <property type="match status" value="1"/>
</dbReference>
<evidence type="ECO:0000313" key="6">
    <source>
        <dbReference type="EMBL" id="PHP66319.1"/>
    </source>
</evidence>
<dbReference type="Gene3D" id="1.50.10.150">
    <property type="entry name" value="Voltage-dependent anion channel"/>
    <property type="match status" value="1"/>
</dbReference>
<keyword evidence="7" id="KW-1185">Reference proteome</keyword>
<feature type="transmembrane region" description="Helical" evidence="5">
    <location>
        <begin position="152"/>
        <end position="171"/>
    </location>
</feature>
<feature type="transmembrane region" description="Helical" evidence="5">
    <location>
        <begin position="239"/>
        <end position="255"/>
    </location>
</feature>
<dbReference type="RefSeq" id="WP_099307247.1">
    <property type="nucleotide sequence ID" value="NZ_PDVP01000009.1"/>
</dbReference>
<keyword evidence="4 5" id="KW-0472">Membrane</keyword>
<feature type="transmembrane region" description="Helical" evidence="5">
    <location>
        <begin position="267"/>
        <end position="285"/>
    </location>
</feature>
<feature type="transmembrane region" description="Helical" evidence="5">
    <location>
        <begin position="212"/>
        <end position="233"/>
    </location>
</feature>
<evidence type="ECO:0000313" key="7">
    <source>
        <dbReference type="Proteomes" id="UP000221168"/>
    </source>
</evidence>
<dbReference type="Proteomes" id="UP000221168">
    <property type="component" value="Unassembled WGS sequence"/>
</dbReference>
<keyword evidence="3 5" id="KW-1133">Transmembrane helix</keyword>
<dbReference type="AlphaFoldDB" id="A0A2G1QLH5"/>
<protein>
    <submittedName>
        <fullName evidence="6">C4-dicarboxylate ABC transporter</fullName>
    </submittedName>
</protein>
<feature type="transmembrane region" description="Helical" evidence="5">
    <location>
        <begin position="91"/>
        <end position="112"/>
    </location>
</feature>
<name>A0A2G1QLH5_9HYPH</name>
<dbReference type="InterPro" id="IPR004695">
    <property type="entry name" value="SLAC1/Mae1/Ssu1/TehA"/>
</dbReference>
<gene>
    <name evidence="6" type="ORF">CSC94_14785</name>
</gene>
<feature type="transmembrane region" description="Helical" evidence="5">
    <location>
        <begin position="20"/>
        <end position="39"/>
    </location>
</feature>
<feature type="transmembrane region" description="Helical" evidence="5">
    <location>
        <begin position="51"/>
        <end position="71"/>
    </location>
</feature>
<evidence type="ECO:0000256" key="4">
    <source>
        <dbReference type="ARBA" id="ARBA00023136"/>
    </source>
</evidence>
<dbReference type="PANTHER" id="PTHR37955">
    <property type="entry name" value="TELLURITE RESISTANCE PROTEIN TEHA"/>
    <property type="match status" value="1"/>
</dbReference>
<comment type="subcellular location">
    <subcellularLocation>
        <location evidence="1">Membrane</location>
        <topology evidence="1">Multi-pass membrane protein</topology>
    </subcellularLocation>
</comment>
<evidence type="ECO:0000256" key="5">
    <source>
        <dbReference type="SAM" id="Phobius"/>
    </source>
</evidence>
<evidence type="ECO:0000256" key="3">
    <source>
        <dbReference type="ARBA" id="ARBA00022989"/>
    </source>
</evidence>
<proteinExistence type="predicted"/>
<dbReference type="InterPro" id="IPR052951">
    <property type="entry name" value="Tellurite_res_ion_channel"/>
</dbReference>
<organism evidence="6 7">
    <name type="scientific">Zhengella mangrovi</name>
    <dbReference type="NCBI Taxonomy" id="1982044"/>
    <lineage>
        <taxon>Bacteria</taxon>
        <taxon>Pseudomonadati</taxon>
        <taxon>Pseudomonadota</taxon>
        <taxon>Alphaproteobacteria</taxon>
        <taxon>Hyphomicrobiales</taxon>
        <taxon>Notoacmeibacteraceae</taxon>
        <taxon>Zhengella</taxon>
    </lineage>
</organism>
<dbReference type="Pfam" id="PF03595">
    <property type="entry name" value="SLAC1"/>
    <property type="match status" value="1"/>
</dbReference>
<feature type="transmembrane region" description="Helical" evidence="5">
    <location>
        <begin position="291"/>
        <end position="313"/>
    </location>
</feature>
<evidence type="ECO:0000256" key="1">
    <source>
        <dbReference type="ARBA" id="ARBA00004141"/>
    </source>
</evidence>
<dbReference type="EMBL" id="PDVP01000009">
    <property type="protein sequence ID" value="PHP66319.1"/>
    <property type="molecule type" value="Genomic_DNA"/>
</dbReference>